<dbReference type="AlphaFoldDB" id="A0A6N2BVD3"/>
<feature type="non-terminal residue" evidence="1">
    <location>
        <position position="1"/>
    </location>
</feature>
<accession>A0A6N2BVD3</accession>
<comment type="caution">
    <text evidence="1">The sequence shown here is derived from an EMBL/GenBank/DDBJ whole genome shotgun (WGS) entry which is preliminary data.</text>
</comment>
<gene>
    <name evidence="1" type="ORF">EJD97_002985</name>
</gene>
<evidence type="ECO:0000313" key="1">
    <source>
        <dbReference type="EMBL" id="TMW99146.1"/>
    </source>
</evidence>
<dbReference type="EMBL" id="RXGB01001391">
    <property type="protein sequence ID" value="TMW99146.1"/>
    <property type="molecule type" value="Genomic_DNA"/>
</dbReference>
<sequence>LAVRANRLHSQGLDSRPQNFLSFLTSESESPKKWFAIAHENGLNWGYAHFGAQLTLKMGRTGRDGQLDA</sequence>
<protein>
    <submittedName>
        <fullName evidence="1">Uncharacterized protein</fullName>
    </submittedName>
</protein>
<organism evidence="1">
    <name type="scientific">Solanum chilense</name>
    <name type="common">Tomato</name>
    <name type="synonym">Lycopersicon chilense</name>
    <dbReference type="NCBI Taxonomy" id="4083"/>
    <lineage>
        <taxon>Eukaryota</taxon>
        <taxon>Viridiplantae</taxon>
        <taxon>Streptophyta</taxon>
        <taxon>Embryophyta</taxon>
        <taxon>Tracheophyta</taxon>
        <taxon>Spermatophyta</taxon>
        <taxon>Magnoliopsida</taxon>
        <taxon>eudicotyledons</taxon>
        <taxon>Gunneridae</taxon>
        <taxon>Pentapetalae</taxon>
        <taxon>asterids</taxon>
        <taxon>lamiids</taxon>
        <taxon>Solanales</taxon>
        <taxon>Solanaceae</taxon>
        <taxon>Solanoideae</taxon>
        <taxon>Solaneae</taxon>
        <taxon>Solanum</taxon>
        <taxon>Solanum subgen. Lycopersicon</taxon>
    </lineage>
</organism>
<name>A0A6N2BVD3_SOLCI</name>
<reference evidence="1" key="1">
    <citation type="submission" date="2019-05" db="EMBL/GenBank/DDBJ databases">
        <title>The de novo reference genome and transcriptome assemblies of the wild tomato species Solanum chilense.</title>
        <authorList>
            <person name="Stam R."/>
            <person name="Nosenko T."/>
            <person name="Hoerger A.C."/>
            <person name="Stephan W."/>
            <person name="Seidel M.A."/>
            <person name="Kuhn J.M.M."/>
            <person name="Haberer G."/>
            <person name="Tellier A."/>
        </authorList>
    </citation>
    <scope>NUCLEOTIDE SEQUENCE</scope>
    <source>
        <tissue evidence="1">Mature leaves</tissue>
    </source>
</reference>
<proteinExistence type="predicted"/>